<evidence type="ECO:0000313" key="2">
    <source>
        <dbReference type="Proteomes" id="UP000800235"/>
    </source>
</evidence>
<reference evidence="1" key="1">
    <citation type="journal article" date="2020" name="Stud. Mycol.">
        <title>101 Dothideomycetes genomes: a test case for predicting lifestyles and emergence of pathogens.</title>
        <authorList>
            <person name="Haridas S."/>
            <person name="Albert R."/>
            <person name="Binder M."/>
            <person name="Bloem J."/>
            <person name="Labutti K."/>
            <person name="Salamov A."/>
            <person name="Andreopoulos B."/>
            <person name="Baker S."/>
            <person name="Barry K."/>
            <person name="Bills G."/>
            <person name="Bluhm B."/>
            <person name="Cannon C."/>
            <person name="Castanera R."/>
            <person name="Culley D."/>
            <person name="Daum C."/>
            <person name="Ezra D."/>
            <person name="Gonzalez J."/>
            <person name="Henrissat B."/>
            <person name="Kuo A."/>
            <person name="Liang C."/>
            <person name="Lipzen A."/>
            <person name="Lutzoni F."/>
            <person name="Magnuson J."/>
            <person name="Mondo S."/>
            <person name="Nolan M."/>
            <person name="Ohm R."/>
            <person name="Pangilinan J."/>
            <person name="Park H.-J."/>
            <person name="Ramirez L."/>
            <person name="Alfaro M."/>
            <person name="Sun H."/>
            <person name="Tritt A."/>
            <person name="Yoshinaga Y."/>
            <person name="Zwiers L.-H."/>
            <person name="Turgeon B."/>
            <person name="Goodwin S."/>
            <person name="Spatafora J."/>
            <person name="Crous P."/>
            <person name="Grigoriev I."/>
        </authorList>
    </citation>
    <scope>NUCLEOTIDE SEQUENCE</scope>
    <source>
        <strain evidence="1">CBS 130266</strain>
    </source>
</reference>
<name>A0A9P4NE42_9PEZI</name>
<organism evidence="1 2">
    <name type="scientific">Tothia fuscella</name>
    <dbReference type="NCBI Taxonomy" id="1048955"/>
    <lineage>
        <taxon>Eukaryota</taxon>
        <taxon>Fungi</taxon>
        <taxon>Dikarya</taxon>
        <taxon>Ascomycota</taxon>
        <taxon>Pezizomycotina</taxon>
        <taxon>Dothideomycetes</taxon>
        <taxon>Pleosporomycetidae</taxon>
        <taxon>Venturiales</taxon>
        <taxon>Cylindrosympodiaceae</taxon>
        <taxon>Tothia</taxon>
    </lineage>
</organism>
<protein>
    <submittedName>
        <fullName evidence="1">Uncharacterized protein</fullName>
    </submittedName>
</protein>
<dbReference type="AlphaFoldDB" id="A0A9P4NE42"/>
<evidence type="ECO:0000313" key="1">
    <source>
        <dbReference type="EMBL" id="KAF2416703.1"/>
    </source>
</evidence>
<keyword evidence="2" id="KW-1185">Reference proteome</keyword>
<dbReference type="EMBL" id="MU007151">
    <property type="protein sequence ID" value="KAF2416703.1"/>
    <property type="molecule type" value="Genomic_DNA"/>
</dbReference>
<dbReference type="Proteomes" id="UP000800235">
    <property type="component" value="Unassembled WGS sequence"/>
</dbReference>
<sequence length="164" mass="18652">MVVEPVSLTFAIAATVFNGVSYVKQCRDSHRGKKATKVGMMHREEVEHPPPTIATYNTIGNINISNVTGGINLVQQRHTILPDWGGSRREWNMKDYICHLPVRPKCADCDDWIWEHTSFVMYRGCGASYGGKHAGECSVPVWVHTCDHVEKPGVTRLYRRDKRW</sequence>
<proteinExistence type="predicted"/>
<gene>
    <name evidence="1" type="ORF">EJ08DRAFT_684227</name>
</gene>
<comment type="caution">
    <text evidence="1">The sequence shown here is derived from an EMBL/GenBank/DDBJ whole genome shotgun (WGS) entry which is preliminary data.</text>
</comment>
<accession>A0A9P4NE42</accession>